<dbReference type="InterPro" id="IPR044824">
    <property type="entry name" value="MAIN-like"/>
</dbReference>
<dbReference type="InterPro" id="IPR019557">
    <property type="entry name" value="AminoTfrase-like_pln_mobile"/>
</dbReference>
<protein>
    <submittedName>
        <fullName evidence="3">Putative retrotransposon protein</fullName>
    </submittedName>
</protein>
<dbReference type="EMBL" id="GQ252847">
    <property type="protein sequence ID" value="ADB85332.1"/>
    <property type="molecule type" value="Genomic_DNA"/>
</dbReference>
<evidence type="ECO:0000256" key="1">
    <source>
        <dbReference type="SAM" id="Phobius"/>
    </source>
</evidence>
<reference evidence="3" key="1">
    <citation type="journal article" date="2010" name="J. Integr. Plant Biol.">
        <title>Insights into the bamboo genome: syntenic relationships to rice and sorghum.</title>
        <authorList>
            <person name="Gui Y.J."/>
            <person name="Zhou Y."/>
            <person name="Wang Y."/>
            <person name="Wang S."/>
            <person name="Wang S.Y."/>
            <person name="Hu Y."/>
            <person name="Bo S.P."/>
            <person name="Chen H."/>
            <person name="Zhou C.P."/>
            <person name="Ma N.X."/>
            <person name="Zhang T.Z."/>
            <person name="Fan L.J."/>
        </authorList>
    </citation>
    <scope>NUCLEOTIDE SEQUENCE</scope>
    <source>
        <tissue evidence="3">Shoot</tissue>
    </source>
</reference>
<dbReference type="PANTHER" id="PTHR46033:SF78">
    <property type="entry name" value="OS06G0232700 PROTEIN"/>
    <property type="match status" value="1"/>
</dbReference>
<proteinExistence type="predicted"/>
<dbReference type="GO" id="GO:0010073">
    <property type="term" value="P:meristem maintenance"/>
    <property type="evidence" value="ECO:0007669"/>
    <property type="project" value="InterPro"/>
</dbReference>
<dbReference type="PANTHER" id="PTHR46033">
    <property type="entry name" value="PROTEIN MAIN-LIKE 2"/>
    <property type="match status" value="1"/>
</dbReference>
<evidence type="ECO:0000259" key="2">
    <source>
        <dbReference type="Pfam" id="PF10536"/>
    </source>
</evidence>
<dbReference type="Pfam" id="PF10536">
    <property type="entry name" value="PMD"/>
    <property type="match status" value="1"/>
</dbReference>
<sequence>MRAWRVDLRWVPSLREAGLLPLARMVEVAWEDDQDRVGGGHTSRSFPYDRCLPTVLVDRWRPETHTFHLPCGEMAPTLQDVSFLIGLPCAGFPMVAYDILVTWHTEFLSERMAEDALDHMVRRYFEVYLLWLFGWVMFVGPQQRRQVTYTPITTHASYLDYVTMFD</sequence>
<feature type="transmembrane region" description="Helical" evidence="1">
    <location>
        <begin position="123"/>
        <end position="140"/>
    </location>
</feature>
<feature type="domain" description="Aminotransferase-like plant mobile" evidence="2">
    <location>
        <begin position="49"/>
        <end position="120"/>
    </location>
</feature>
<keyword evidence="1" id="KW-1133">Transmembrane helix</keyword>
<dbReference type="AlphaFoldDB" id="D3IVJ2"/>
<name>D3IVJ2_PHYED</name>
<feature type="transmembrane region" description="Helical" evidence="1">
    <location>
        <begin position="83"/>
        <end position="103"/>
    </location>
</feature>
<evidence type="ECO:0000313" key="3">
    <source>
        <dbReference type="EMBL" id="ADB85332.1"/>
    </source>
</evidence>
<organism evidence="3">
    <name type="scientific">Phyllostachys edulis</name>
    <name type="common">Tortoise shell bamboo</name>
    <name type="synonym">Bambusa edulis</name>
    <dbReference type="NCBI Taxonomy" id="38705"/>
    <lineage>
        <taxon>Eukaryota</taxon>
        <taxon>Viridiplantae</taxon>
        <taxon>Streptophyta</taxon>
        <taxon>Embryophyta</taxon>
        <taxon>Tracheophyta</taxon>
        <taxon>Spermatophyta</taxon>
        <taxon>Magnoliopsida</taxon>
        <taxon>Liliopsida</taxon>
        <taxon>Poales</taxon>
        <taxon>Poaceae</taxon>
        <taxon>BOP clade</taxon>
        <taxon>Bambusoideae</taxon>
        <taxon>Arundinarodae</taxon>
        <taxon>Arundinarieae</taxon>
        <taxon>Arundinariinae</taxon>
        <taxon>Phyllostachys</taxon>
    </lineage>
</organism>
<keyword evidence="1" id="KW-0472">Membrane</keyword>
<accession>D3IVJ2</accession>
<keyword evidence="1" id="KW-0812">Transmembrane</keyword>